<protein>
    <submittedName>
        <fullName evidence="4">Fic family protein</fullName>
    </submittedName>
</protein>
<dbReference type="GO" id="GO:0005524">
    <property type="term" value="F:ATP binding"/>
    <property type="evidence" value="ECO:0007669"/>
    <property type="project" value="UniProtKB-KW"/>
</dbReference>
<dbReference type="PROSITE" id="PS51459">
    <property type="entry name" value="FIDO"/>
    <property type="match status" value="1"/>
</dbReference>
<dbReference type="InterPro" id="IPR036597">
    <property type="entry name" value="Fido-like_dom_sf"/>
</dbReference>
<feature type="domain" description="Fido" evidence="3">
    <location>
        <begin position="1"/>
        <end position="123"/>
    </location>
</feature>
<evidence type="ECO:0000313" key="5">
    <source>
        <dbReference type="Proteomes" id="UP000823618"/>
    </source>
</evidence>
<name>A0A9D9I1R8_9FIRM</name>
<keyword evidence="2" id="KW-0067">ATP-binding</keyword>
<sequence>MAQREDRGVYRKIPVKIMGAENEPPQPYMVPIFMEQLIKEHKEQKKKMHLIEAVSRFHLEFEGIHPFIDGNGRTGRQLLNFELMQEGYLPINVKFTDRRKYYDAFQSYHIEQNAEPMIQLIGGYVEEELDKYLEIVIGEV</sequence>
<dbReference type="Pfam" id="PF02661">
    <property type="entry name" value="Fic"/>
    <property type="match status" value="1"/>
</dbReference>
<comment type="caution">
    <text evidence="4">The sequence shown here is derived from an EMBL/GenBank/DDBJ whole genome shotgun (WGS) entry which is preliminary data.</text>
</comment>
<dbReference type="Proteomes" id="UP000823618">
    <property type="component" value="Unassembled WGS sequence"/>
</dbReference>
<dbReference type="SUPFAM" id="SSF140931">
    <property type="entry name" value="Fic-like"/>
    <property type="match status" value="1"/>
</dbReference>
<dbReference type="Gene3D" id="1.10.3290.10">
    <property type="entry name" value="Fido-like domain"/>
    <property type="match status" value="1"/>
</dbReference>
<reference evidence="4" key="1">
    <citation type="submission" date="2020-10" db="EMBL/GenBank/DDBJ databases">
        <authorList>
            <person name="Gilroy R."/>
        </authorList>
    </citation>
    <scope>NUCLEOTIDE SEQUENCE</scope>
    <source>
        <strain evidence="4">E3-2379</strain>
    </source>
</reference>
<dbReference type="EMBL" id="JADIML010000283">
    <property type="protein sequence ID" value="MBO8464242.1"/>
    <property type="molecule type" value="Genomic_DNA"/>
</dbReference>
<dbReference type="InterPro" id="IPR003812">
    <property type="entry name" value="Fido"/>
</dbReference>
<gene>
    <name evidence="4" type="ORF">IAC13_09955</name>
</gene>
<feature type="active site" evidence="1">
    <location>
        <position position="65"/>
    </location>
</feature>
<reference evidence="4" key="2">
    <citation type="journal article" date="2021" name="PeerJ">
        <title>Extensive microbial diversity within the chicken gut microbiome revealed by metagenomics and culture.</title>
        <authorList>
            <person name="Gilroy R."/>
            <person name="Ravi A."/>
            <person name="Getino M."/>
            <person name="Pursley I."/>
            <person name="Horton D.L."/>
            <person name="Alikhan N.F."/>
            <person name="Baker D."/>
            <person name="Gharbi K."/>
            <person name="Hall N."/>
            <person name="Watson M."/>
            <person name="Adriaenssens E.M."/>
            <person name="Foster-Nyarko E."/>
            <person name="Jarju S."/>
            <person name="Secka A."/>
            <person name="Antonio M."/>
            <person name="Oren A."/>
            <person name="Chaudhuri R.R."/>
            <person name="La Ragione R."/>
            <person name="Hildebrand F."/>
            <person name="Pallen M.J."/>
        </authorList>
    </citation>
    <scope>NUCLEOTIDE SEQUENCE</scope>
    <source>
        <strain evidence="4">E3-2379</strain>
    </source>
</reference>
<feature type="binding site" evidence="2">
    <location>
        <begin position="101"/>
        <end position="102"/>
    </location>
    <ligand>
        <name>ATP</name>
        <dbReference type="ChEBI" id="CHEBI:30616"/>
    </ligand>
</feature>
<evidence type="ECO:0000256" key="1">
    <source>
        <dbReference type="PIRSR" id="PIRSR640198-1"/>
    </source>
</evidence>
<evidence type="ECO:0000313" key="4">
    <source>
        <dbReference type="EMBL" id="MBO8464242.1"/>
    </source>
</evidence>
<dbReference type="AlphaFoldDB" id="A0A9D9I1R8"/>
<accession>A0A9D9I1R8</accession>
<organism evidence="4 5">
    <name type="scientific">Candidatus Scybalomonas excrementavium</name>
    <dbReference type="NCBI Taxonomy" id="2840943"/>
    <lineage>
        <taxon>Bacteria</taxon>
        <taxon>Bacillati</taxon>
        <taxon>Bacillota</taxon>
        <taxon>Clostridia</taxon>
        <taxon>Lachnospirales</taxon>
        <taxon>Lachnospiraceae</taxon>
        <taxon>Lachnospiraceae incertae sedis</taxon>
        <taxon>Candidatus Scybalomonas</taxon>
    </lineage>
</organism>
<evidence type="ECO:0000259" key="3">
    <source>
        <dbReference type="PROSITE" id="PS51459"/>
    </source>
</evidence>
<feature type="binding site" evidence="2">
    <location>
        <begin position="69"/>
        <end position="76"/>
    </location>
    <ligand>
        <name>ATP</name>
        <dbReference type="ChEBI" id="CHEBI:30616"/>
    </ligand>
</feature>
<dbReference type="PANTHER" id="PTHR13504:SF38">
    <property type="entry name" value="FIDO DOMAIN-CONTAINING PROTEIN"/>
    <property type="match status" value="1"/>
</dbReference>
<dbReference type="PANTHER" id="PTHR13504">
    <property type="entry name" value="FIDO DOMAIN-CONTAINING PROTEIN DDB_G0283145"/>
    <property type="match status" value="1"/>
</dbReference>
<proteinExistence type="predicted"/>
<keyword evidence="2" id="KW-0547">Nucleotide-binding</keyword>
<dbReference type="InterPro" id="IPR040198">
    <property type="entry name" value="Fido_containing"/>
</dbReference>
<evidence type="ECO:0000256" key="2">
    <source>
        <dbReference type="PIRSR" id="PIRSR640198-2"/>
    </source>
</evidence>